<dbReference type="EMBL" id="SMBP01000022">
    <property type="protein sequence ID" value="TCU55662.1"/>
    <property type="molecule type" value="Genomic_DNA"/>
</dbReference>
<dbReference type="InterPro" id="IPR041033">
    <property type="entry name" value="SpaA_PFL_dom_1"/>
</dbReference>
<proteinExistence type="predicted"/>
<name>A0A4R3T305_9FIRM</name>
<keyword evidence="1" id="KW-0472">Membrane</keyword>
<evidence type="ECO:0000259" key="3">
    <source>
        <dbReference type="Pfam" id="PF16555"/>
    </source>
</evidence>
<dbReference type="Gene3D" id="2.60.40.740">
    <property type="match status" value="1"/>
</dbReference>
<dbReference type="GeneID" id="73795073"/>
<dbReference type="InterPro" id="IPR032364">
    <property type="entry name" value="GramPos_pilinD1_N"/>
</dbReference>
<evidence type="ECO:0000313" key="6">
    <source>
        <dbReference type="Proteomes" id="UP000295773"/>
    </source>
</evidence>
<organism evidence="5 6">
    <name type="scientific">Longicatena caecimuris</name>
    <dbReference type="NCBI Taxonomy" id="1796635"/>
    <lineage>
        <taxon>Bacteria</taxon>
        <taxon>Bacillati</taxon>
        <taxon>Bacillota</taxon>
        <taxon>Erysipelotrichia</taxon>
        <taxon>Erysipelotrichales</taxon>
        <taxon>Erysipelotrichaceae</taxon>
        <taxon>Longicatena</taxon>
    </lineage>
</organism>
<keyword evidence="2" id="KW-0732">Signal</keyword>
<dbReference type="Gene3D" id="2.60.40.10">
    <property type="entry name" value="Immunoglobulins"/>
    <property type="match status" value="2"/>
</dbReference>
<evidence type="ECO:0000256" key="2">
    <source>
        <dbReference type="SAM" id="SignalP"/>
    </source>
</evidence>
<dbReference type="NCBIfam" id="TIGR04226">
    <property type="entry name" value="RrgB_K2N_iso_D2"/>
    <property type="match status" value="1"/>
</dbReference>
<dbReference type="InterPro" id="IPR048052">
    <property type="entry name" value="FM1-like"/>
</dbReference>
<accession>A0A4R3T305</accession>
<keyword evidence="6" id="KW-1185">Reference proteome</keyword>
<dbReference type="RefSeq" id="WP_008689337.1">
    <property type="nucleotide sequence ID" value="NZ_AP024510.1"/>
</dbReference>
<reference evidence="5 6" key="1">
    <citation type="submission" date="2019-03" db="EMBL/GenBank/DDBJ databases">
        <title>Genomic Encyclopedia of Type Strains, Phase IV (KMG-IV): sequencing the most valuable type-strain genomes for metagenomic binning, comparative biology and taxonomic classification.</title>
        <authorList>
            <person name="Goeker M."/>
        </authorList>
    </citation>
    <scope>NUCLEOTIDE SEQUENCE [LARGE SCALE GENOMIC DNA]</scope>
    <source>
        <strain evidence="5 6">DSM 29481</strain>
    </source>
</reference>
<gene>
    <name evidence="5" type="ORF">EDD61_12226</name>
</gene>
<evidence type="ECO:0000259" key="4">
    <source>
        <dbReference type="Pfam" id="PF17802"/>
    </source>
</evidence>
<comment type="caution">
    <text evidence="5">The sequence shown here is derived from an EMBL/GenBank/DDBJ whole genome shotgun (WGS) entry which is preliminary data.</text>
</comment>
<feature type="domain" description="Gram-positive pilin subunit D1 N-terminal" evidence="3">
    <location>
        <begin position="33"/>
        <end position="187"/>
    </location>
</feature>
<dbReference type="NCBIfam" id="TIGR01167">
    <property type="entry name" value="LPXTG_anchor"/>
    <property type="match status" value="1"/>
</dbReference>
<feature type="domain" description="SpaA-like prealbumin fold" evidence="4">
    <location>
        <begin position="354"/>
        <end position="461"/>
    </location>
</feature>
<dbReference type="Pfam" id="PF17802">
    <property type="entry name" value="SpaA"/>
    <property type="match status" value="1"/>
</dbReference>
<dbReference type="Proteomes" id="UP000295773">
    <property type="component" value="Unassembled WGS sequence"/>
</dbReference>
<keyword evidence="1" id="KW-1133">Transmembrane helix</keyword>
<evidence type="ECO:0000256" key="1">
    <source>
        <dbReference type="SAM" id="Phobius"/>
    </source>
</evidence>
<dbReference type="InterPro" id="IPR013783">
    <property type="entry name" value="Ig-like_fold"/>
</dbReference>
<dbReference type="AlphaFoldDB" id="A0A4R3T305"/>
<evidence type="ECO:0000313" key="5">
    <source>
        <dbReference type="EMBL" id="TCU55662.1"/>
    </source>
</evidence>
<keyword evidence="1" id="KW-0812">Transmembrane</keyword>
<sequence length="514" mass="57093">MKNKLKKITAMLLSIGMLMTLCVGANVKAAEPETGSITIHKLKVEEEDDYNKLVEGLNNKGTGQLLEKDNPLIKDYKPFPGITFKLTKLVDDGSVKLDPKEATDLFNNHRDKTFGTDGTKEGTTDDNGEYKFDNLPLGAYLLQEEDHAQVSKKMAPAIIYVPTYNPENKTDTNAPKWLYDIHVYPKNLIHQGGPDIDKDVVNEGNNHAGENIGDVFPWIITTTVPLKDDEEIYNKYIITDVIDSRLDFVNEEKISIEMRDSYGNSHDYLTRDADYYTQYDESTRELKITLTNDGIRKICSVARNGKLVTKFYTKINDSAILGDEIDNTAHLSFTNFSGQDYEKDSDTPEVHTGGIKMIKVDKENSAKVLKGAEFQVFASEADAKAKKNPISINGKNTFVSNEQGIVEIFGLAYGTLGESYEENNNRSTDYWIVETKAPINEKGEPYSLLSEPLKVTVNATSHLDNQTITVYNALTNTDLPFTGGIGTIIFVIGGIALIGAAVVLNRKGSRKAVK</sequence>
<dbReference type="SUPFAM" id="SSF117074">
    <property type="entry name" value="Hypothetical protein PA1324"/>
    <property type="match status" value="1"/>
</dbReference>
<feature type="signal peptide" evidence="2">
    <location>
        <begin position="1"/>
        <end position="25"/>
    </location>
</feature>
<dbReference type="InterPro" id="IPR026466">
    <property type="entry name" value="Fim_isopep_form_D2_dom"/>
</dbReference>
<feature type="chain" id="PRO_5039456860" evidence="2">
    <location>
        <begin position="26"/>
        <end position="514"/>
    </location>
</feature>
<dbReference type="Pfam" id="PF16555">
    <property type="entry name" value="GramPos_pilinD1"/>
    <property type="match status" value="1"/>
</dbReference>
<feature type="transmembrane region" description="Helical" evidence="1">
    <location>
        <begin position="481"/>
        <end position="504"/>
    </location>
</feature>
<protein>
    <submittedName>
        <fullName evidence="5">LPXTG-motif cell wall-anchored protein/fimbrial isopeptide formation D2 family protein</fullName>
    </submittedName>
</protein>
<dbReference type="NCBIfam" id="NF033902">
    <property type="entry name" value="iso_D2_wall_anc"/>
    <property type="match status" value="1"/>
</dbReference>